<gene>
    <name evidence="1" type="ORF">MSG28_001814</name>
</gene>
<organism evidence="1 2">
    <name type="scientific">Choristoneura fumiferana</name>
    <name type="common">Spruce budworm moth</name>
    <name type="synonym">Archips fumiferana</name>
    <dbReference type="NCBI Taxonomy" id="7141"/>
    <lineage>
        <taxon>Eukaryota</taxon>
        <taxon>Metazoa</taxon>
        <taxon>Ecdysozoa</taxon>
        <taxon>Arthropoda</taxon>
        <taxon>Hexapoda</taxon>
        <taxon>Insecta</taxon>
        <taxon>Pterygota</taxon>
        <taxon>Neoptera</taxon>
        <taxon>Endopterygota</taxon>
        <taxon>Lepidoptera</taxon>
        <taxon>Glossata</taxon>
        <taxon>Ditrysia</taxon>
        <taxon>Tortricoidea</taxon>
        <taxon>Tortricidae</taxon>
        <taxon>Tortricinae</taxon>
        <taxon>Choristoneura</taxon>
    </lineage>
</organism>
<dbReference type="Proteomes" id="UP001064048">
    <property type="component" value="Chromosome 2"/>
</dbReference>
<keyword evidence="2" id="KW-1185">Reference proteome</keyword>
<evidence type="ECO:0000313" key="1">
    <source>
        <dbReference type="EMBL" id="KAI8440593.1"/>
    </source>
</evidence>
<sequence length="248" mass="29295">MNLCLRTKYARPNFLSSLLRYSTSAPEVIEQNEQVLIDDSDDVRAREAEIERKRNVSRLSPAHYNIMNDRRPYEEPKIIAHLTVKYNRKMYGKYGIASGVNPSICWPSRQEIQEKQEYEAVAFPFTIREMMESAAQKRKEEKMKIELREKDLAAKFEKLAQWKKELKNKTAKKVAEAEAAKAKKERLVEEVRRHFGFKLDPRDERFQEMLAKREKEQKKAERLAKKEAKEQMMIAKLQQTNAKISEKK</sequence>
<name>A0ACC0KVU5_CHOFU</name>
<dbReference type="EMBL" id="CM046102">
    <property type="protein sequence ID" value="KAI8440593.1"/>
    <property type="molecule type" value="Genomic_DNA"/>
</dbReference>
<protein>
    <submittedName>
        <fullName evidence="1">Uncharacterized protein</fullName>
    </submittedName>
</protein>
<reference evidence="1 2" key="1">
    <citation type="journal article" date="2022" name="Genome Biol. Evol.">
        <title>The Spruce Budworm Genome: Reconstructing the Evolutionary History of Antifreeze Proteins.</title>
        <authorList>
            <person name="Beliveau C."/>
            <person name="Gagne P."/>
            <person name="Picq S."/>
            <person name="Vernygora O."/>
            <person name="Keeling C.I."/>
            <person name="Pinkney K."/>
            <person name="Doucet D."/>
            <person name="Wen F."/>
            <person name="Johnston J.S."/>
            <person name="Maaroufi H."/>
            <person name="Boyle B."/>
            <person name="Laroche J."/>
            <person name="Dewar K."/>
            <person name="Juretic N."/>
            <person name="Blackburn G."/>
            <person name="Nisole A."/>
            <person name="Brunet B."/>
            <person name="Brandao M."/>
            <person name="Lumley L."/>
            <person name="Duan J."/>
            <person name="Quan G."/>
            <person name="Lucarotti C.J."/>
            <person name="Roe A.D."/>
            <person name="Sperling F.A.H."/>
            <person name="Levesque R.C."/>
            <person name="Cusson M."/>
        </authorList>
    </citation>
    <scope>NUCLEOTIDE SEQUENCE [LARGE SCALE GENOMIC DNA]</scope>
    <source>
        <strain evidence="1">Glfc:IPQL:Cfum</strain>
    </source>
</reference>
<accession>A0ACC0KVU5</accession>
<evidence type="ECO:0000313" key="2">
    <source>
        <dbReference type="Proteomes" id="UP001064048"/>
    </source>
</evidence>
<proteinExistence type="predicted"/>
<comment type="caution">
    <text evidence="1">The sequence shown here is derived from an EMBL/GenBank/DDBJ whole genome shotgun (WGS) entry which is preliminary data.</text>
</comment>